<dbReference type="GO" id="GO:0008270">
    <property type="term" value="F:zinc ion binding"/>
    <property type="evidence" value="ECO:0007669"/>
    <property type="project" value="UniProtKB-KW"/>
</dbReference>
<evidence type="ECO:0000256" key="10">
    <source>
        <dbReference type="ARBA" id="ARBA00023242"/>
    </source>
</evidence>
<dbReference type="SMART" id="SM00980">
    <property type="entry name" value="THAP"/>
    <property type="match status" value="1"/>
</dbReference>
<dbReference type="PANTHER" id="PTHR46600:SF1">
    <property type="entry name" value="THAP DOMAIN-CONTAINING PROTEIN 1"/>
    <property type="match status" value="1"/>
</dbReference>
<dbReference type="PROSITE" id="PS50950">
    <property type="entry name" value="ZF_THAP"/>
    <property type="match status" value="1"/>
</dbReference>
<dbReference type="InterPro" id="IPR006612">
    <property type="entry name" value="THAP_Znf"/>
</dbReference>
<evidence type="ECO:0000256" key="9">
    <source>
        <dbReference type="ARBA" id="ARBA00023163"/>
    </source>
</evidence>
<keyword evidence="10" id="KW-0539">Nucleus</keyword>
<dbReference type="PANTHER" id="PTHR46600">
    <property type="entry name" value="THAP DOMAIN-CONTAINING"/>
    <property type="match status" value="1"/>
</dbReference>
<evidence type="ECO:0000256" key="5">
    <source>
        <dbReference type="ARBA" id="ARBA00022833"/>
    </source>
</evidence>
<evidence type="ECO:0000259" key="13">
    <source>
        <dbReference type="PROSITE" id="PS50950"/>
    </source>
</evidence>
<keyword evidence="15" id="KW-1185">Reference proteome</keyword>
<keyword evidence="3" id="KW-0479">Metal-binding</keyword>
<dbReference type="GO" id="GO:0043565">
    <property type="term" value="F:sequence-specific DNA binding"/>
    <property type="evidence" value="ECO:0007669"/>
    <property type="project" value="InterPro"/>
</dbReference>
<reference evidence="14" key="1">
    <citation type="submission" date="2020-07" db="EMBL/GenBank/DDBJ databases">
        <title>Multicomponent nature underlies the extraordinary mechanical properties of spider dragline silk.</title>
        <authorList>
            <person name="Kono N."/>
            <person name="Nakamura H."/>
            <person name="Mori M."/>
            <person name="Yoshida Y."/>
            <person name="Ohtoshi R."/>
            <person name="Malay A.D."/>
            <person name="Moran D.A.P."/>
            <person name="Tomita M."/>
            <person name="Numata K."/>
            <person name="Arakawa K."/>
        </authorList>
    </citation>
    <scope>NUCLEOTIDE SEQUENCE</scope>
</reference>
<sequence>MSYCCAYGCKNEKLKSECRNKTFFRFPFKDPLLVKKWLVKIRRKDFFPSTSSTICSDHFEESCFTYQPFTNRRQLKPGSVPTIFVYSIPPISERMFKKRKRQSPKQEYVHSNRTSPIITHCHPDRISPTIHYVQPNRTSSTVDYVYPDRTSPTIHYIKSN</sequence>
<keyword evidence="7" id="KW-0175">Coiled coil</keyword>
<comment type="subcellular location">
    <subcellularLocation>
        <location evidence="1">Nucleus</location>
        <location evidence="1">Nucleoplasm</location>
    </subcellularLocation>
</comment>
<dbReference type="OrthoDB" id="6435331at2759"/>
<evidence type="ECO:0000256" key="4">
    <source>
        <dbReference type="ARBA" id="ARBA00022771"/>
    </source>
</evidence>
<keyword evidence="4 12" id="KW-0863">Zinc-finger</keyword>
<keyword evidence="6" id="KW-0805">Transcription regulation</keyword>
<accession>A0A8X6KIE9</accession>
<feature type="domain" description="THAP-type" evidence="13">
    <location>
        <begin position="1"/>
        <end position="84"/>
    </location>
</feature>
<evidence type="ECO:0000256" key="6">
    <source>
        <dbReference type="ARBA" id="ARBA00023015"/>
    </source>
</evidence>
<dbReference type="GO" id="GO:0005654">
    <property type="term" value="C:nucleoplasm"/>
    <property type="evidence" value="ECO:0007669"/>
    <property type="project" value="UniProtKB-SubCell"/>
</dbReference>
<organism evidence="14 15">
    <name type="scientific">Trichonephila clavata</name>
    <name type="common">Joro spider</name>
    <name type="synonym">Nephila clavata</name>
    <dbReference type="NCBI Taxonomy" id="2740835"/>
    <lineage>
        <taxon>Eukaryota</taxon>
        <taxon>Metazoa</taxon>
        <taxon>Ecdysozoa</taxon>
        <taxon>Arthropoda</taxon>
        <taxon>Chelicerata</taxon>
        <taxon>Arachnida</taxon>
        <taxon>Araneae</taxon>
        <taxon>Araneomorphae</taxon>
        <taxon>Entelegynae</taxon>
        <taxon>Araneoidea</taxon>
        <taxon>Nephilidae</taxon>
        <taxon>Trichonephila</taxon>
    </lineage>
</organism>
<name>A0A8X6KIE9_TRICU</name>
<keyword evidence="11" id="KW-0131">Cell cycle</keyword>
<evidence type="ECO:0000256" key="1">
    <source>
        <dbReference type="ARBA" id="ARBA00004642"/>
    </source>
</evidence>
<protein>
    <submittedName>
        <fullName evidence="14">THAP domain-containing protein 3</fullName>
    </submittedName>
</protein>
<keyword evidence="9" id="KW-0804">Transcription</keyword>
<evidence type="ECO:0000313" key="14">
    <source>
        <dbReference type="EMBL" id="GFQ74616.1"/>
    </source>
</evidence>
<evidence type="ECO:0000256" key="7">
    <source>
        <dbReference type="ARBA" id="ARBA00023054"/>
    </source>
</evidence>
<dbReference type="Pfam" id="PF05485">
    <property type="entry name" value="THAP"/>
    <property type="match status" value="1"/>
</dbReference>
<gene>
    <name evidence="14" type="primary">NCL1_30136</name>
    <name evidence="14" type="ORF">TNCT_53591</name>
</gene>
<dbReference type="InterPro" id="IPR026516">
    <property type="entry name" value="THAP1/10"/>
</dbReference>
<comment type="similarity">
    <text evidence="2">Belongs to the THAP1 family.</text>
</comment>
<dbReference type="SUPFAM" id="SSF57716">
    <property type="entry name" value="Glucocorticoid receptor-like (DNA-binding domain)"/>
    <property type="match status" value="1"/>
</dbReference>
<evidence type="ECO:0000256" key="8">
    <source>
        <dbReference type="ARBA" id="ARBA00023125"/>
    </source>
</evidence>
<proteinExistence type="inferred from homology"/>
<dbReference type="AlphaFoldDB" id="A0A8X6KIE9"/>
<evidence type="ECO:0000256" key="2">
    <source>
        <dbReference type="ARBA" id="ARBA00006177"/>
    </source>
</evidence>
<evidence type="ECO:0000256" key="3">
    <source>
        <dbReference type="ARBA" id="ARBA00022723"/>
    </source>
</evidence>
<dbReference type="Proteomes" id="UP000887116">
    <property type="component" value="Unassembled WGS sequence"/>
</dbReference>
<evidence type="ECO:0000256" key="12">
    <source>
        <dbReference type="PROSITE-ProRule" id="PRU00309"/>
    </source>
</evidence>
<dbReference type="SMART" id="SM00692">
    <property type="entry name" value="DM3"/>
    <property type="match status" value="1"/>
</dbReference>
<dbReference type="EMBL" id="BMAO01021458">
    <property type="protein sequence ID" value="GFQ74616.1"/>
    <property type="molecule type" value="Genomic_DNA"/>
</dbReference>
<evidence type="ECO:0000256" key="11">
    <source>
        <dbReference type="ARBA" id="ARBA00023306"/>
    </source>
</evidence>
<evidence type="ECO:0000313" key="15">
    <source>
        <dbReference type="Proteomes" id="UP000887116"/>
    </source>
</evidence>
<keyword evidence="5" id="KW-0862">Zinc</keyword>
<comment type="caution">
    <text evidence="14">The sequence shown here is derived from an EMBL/GenBank/DDBJ whole genome shotgun (WGS) entry which is preliminary data.</text>
</comment>
<keyword evidence="8 12" id="KW-0238">DNA-binding</keyword>